<protein>
    <recommendedName>
        <fullName evidence="1">Peptidase M15A C-terminal domain-containing protein</fullName>
    </recommendedName>
</protein>
<dbReference type="Pfam" id="PF08291">
    <property type="entry name" value="Peptidase_M15_3"/>
    <property type="match status" value="1"/>
</dbReference>
<dbReference type="AlphaFoldDB" id="A0A2N5XX23"/>
<keyword evidence="3" id="KW-1185">Reference proteome</keyword>
<dbReference type="InterPro" id="IPR009045">
    <property type="entry name" value="Zn_M74/Hedgehog-like"/>
</dbReference>
<feature type="domain" description="Peptidase M15A C-terminal" evidence="1">
    <location>
        <begin position="45"/>
        <end position="138"/>
    </location>
</feature>
<evidence type="ECO:0000313" key="3">
    <source>
        <dbReference type="Proteomes" id="UP000234881"/>
    </source>
</evidence>
<proteinExistence type="predicted"/>
<evidence type="ECO:0000313" key="2">
    <source>
        <dbReference type="EMBL" id="PLW79060.1"/>
    </source>
</evidence>
<dbReference type="EMBL" id="PKUQ01000001">
    <property type="protein sequence ID" value="PLW79060.1"/>
    <property type="molecule type" value="Genomic_DNA"/>
</dbReference>
<dbReference type="RefSeq" id="WP_101532142.1">
    <property type="nucleotide sequence ID" value="NZ_PKUQ01000001.1"/>
</dbReference>
<dbReference type="SUPFAM" id="SSF55166">
    <property type="entry name" value="Hedgehog/DD-peptidase"/>
    <property type="match status" value="1"/>
</dbReference>
<comment type="caution">
    <text evidence="2">The sequence shown here is derived from an EMBL/GenBank/DDBJ whole genome shotgun (WGS) entry which is preliminary data.</text>
</comment>
<gene>
    <name evidence="2" type="ORF">C0081_02180</name>
</gene>
<dbReference type="Proteomes" id="UP000234881">
    <property type="component" value="Unassembled WGS sequence"/>
</dbReference>
<dbReference type="OrthoDB" id="500593at2"/>
<name>A0A2N5XX23_9HYPH</name>
<reference evidence="2 3" key="1">
    <citation type="submission" date="2018-01" db="EMBL/GenBank/DDBJ databases">
        <title>The draft genome sequence of Cohaesibacter sp. H1304.</title>
        <authorList>
            <person name="Wang N.-N."/>
            <person name="Du Z.-J."/>
        </authorList>
    </citation>
    <scope>NUCLEOTIDE SEQUENCE [LARGE SCALE GENOMIC DNA]</scope>
    <source>
        <strain evidence="2 3">H1304</strain>
    </source>
</reference>
<organism evidence="2 3">
    <name type="scientific">Cohaesibacter celericrescens</name>
    <dbReference type="NCBI Taxonomy" id="2067669"/>
    <lineage>
        <taxon>Bacteria</taxon>
        <taxon>Pseudomonadati</taxon>
        <taxon>Pseudomonadota</taxon>
        <taxon>Alphaproteobacteria</taxon>
        <taxon>Hyphomicrobiales</taxon>
        <taxon>Cohaesibacteraceae</taxon>
    </lineage>
</organism>
<accession>A0A2N5XX23</accession>
<dbReference type="InterPro" id="IPR013230">
    <property type="entry name" value="Peptidase_M15A_C"/>
</dbReference>
<evidence type="ECO:0000259" key="1">
    <source>
        <dbReference type="Pfam" id="PF08291"/>
    </source>
</evidence>
<sequence length="146" mass="16276">MQGMSFEQFYAGFGFKYFTAAEILTKGTSHVDPDDPGFGLNTDPPPELWWNIIATVRALEWLRADIDEPISLLSGYRSPAYNKAIGGAAVSQHMNFTALDFYAKSKSPGFCFNRLKYFRSQGGFTGGLGLYSWGVHVDTRGVNKDW</sequence>
<dbReference type="Gene3D" id="3.30.1380.10">
    <property type="match status" value="1"/>
</dbReference>